<keyword evidence="1" id="KW-0808">Transferase</keyword>
<dbReference type="PANTHER" id="PTHR10285">
    <property type="entry name" value="URIDINE KINASE"/>
    <property type="match status" value="1"/>
</dbReference>
<gene>
    <name evidence="1" type="ORF">CLV67_13671</name>
</gene>
<sequence length="216" mass="24437">MLTPARADVLSKIADKMDPPVVRVGVDGPDGSGKTVLAAELASMLRDRGRPVVQVSIDDFHHVRAVRYRRGRDSPEGFWRDSYDYDRFRADVLEPFAPGGDRRYRPAAHDVSTDELLTPEPRQAEPDALLIVDGLFLHRDELYGSWDFSLFLDVPFTETARRMAARDGTSPDPGHPGMRRYVEAQRIYFATCDPRRRATVVIDNTDTARPVLNRWG</sequence>
<protein>
    <submittedName>
        <fullName evidence="1">Uridine kinase</fullName>
    </submittedName>
</protein>
<reference evidence="1 2" key="1">
    <citation type="submission" date="2018-03" db="EMBL/GenBank/DDBJ databases">
        <title>Genomic Encyclopedia of Archaeal and Bacterial Type Strains, Phase II (KMG-II): from individual species to whole genera.</title>
        <authorList>
            <person name="Goeker M."/>
        </authorList>
    </citation>
    <scope>NUCLEOTIDE SEQUENCE [LARGE SCALE GENOMIC DNA]</scope>
    <source>
        <strain evidence="1 2">DSM 43146</strain>
    </source>
</reference>
<comment type="caution">
    <text evidence="1">The sequence shown here is derived from an EMBL/GenBank/DDBJ whole genome shotgun (WGS) entry which is preliminary data.</text>
</comment>
<dbReference type="Proteomes" id="UP000239415">
    <property type="component" value="Unassembled WGS sequence"/>
</dbReference>
<evidence type="ECO:0000313" key="2">
    <source>
        <dbReference type="Proteomes" id="UP000239415"/>
    </source>
</evidence>
<dbReference type="InterPro" id="IPR027417">
    <property type="entry name" value="P-loop_NTPase"/>
</dbReference>
<proteinExistence type="predicted"/>
<organism evidence="1 2">
    <name type="scientific">Actinoplanes italicus</name>
    <dbReference type="NCBI Taxonomy" id="113567"/>
    <lineage>
        <taxon>Bacteria</taxon>
        <taxon>Bacillati</taxon>
        <taxon>Actinomycetota</taxon>
        <taxon>Actinomycetes</taxon>
        <taxon>Micromonosporales</taxon>
        <taxon>Micromonosporaceae</taxon>
        <taxon>Actinoplanes</taxon>
    </lineage>
</organism>
<evidence type="ECO:0000313" key="1">
    <source>
        <dbReference type="EMBL" id="PRX09495.1"/>
    </source>
</evidence>
<accession>A0A2T0JPD6</accession>
<dbReference type="EMBL" id="PVMZ01000036">
    <property type="protein sequence ID" value="PRX09495.1"/>
    <property type="molecule type" value="Genomic_DNA"/>
</dbReference>
<keyword evidence="1" id="KW-0418">Kinase</keyword>
<dbReference type="SUPFAM" id="SSF52540">
    <property type="entry name" value="P-loop containing nucleoside triphosphate hydrolases"/>
    <property type="match status" value="1"/>
</dbReference>
<dbReference type="GO" id="GO:0016301">
    <property type="term" value="F:kinase activity"/>
    <property type="evidence" value="ECO:0007669"/>
    <property type="project" value="UniProtKB-KW"/>
</dbReference>
<name>A0A2T0JPD6_9ACTN</name>
<dbReference type="Gene3D" id="3.40.50.300">
    <property type="entry name" value="P-loop containing nucleotide triphosphate hydrolases"/>
    <property type="match status" value="1"/>
</dbReference>
<dbReference type="AlphaFoldDB" id="A0A2T0JPD6"/>
<keyword evidence="2" id="KW-1185">Reference proteome</keyword>